<dbReference type="PANTHER" id="PTHR30026">
    <property type="entry name" value="OUTER MEMBRANE PROTEIN TOLC"/>
    <property type="match status" value="1"/>
</dbReference>
<dbReference type="InterPro" id="IPR003423">
    <property type="entry name" value="OMP_efflux"/>
</dbReference>
<evidence type="ECO:0000256" key="5">
    <source>
        <dbReference type="ARBA" id="ARBA00022692"/>
    </source>
</evidence>
<dbReference type="GO" id="GO:1990281">
    <property type="term" value="C:efflux pump complex"/>
    <property type="evidence" value="ECO:0007669"/>
    <property type="project" value="TreeGrafter"/>
</dbReference>
<keyword evidence="4" id="KW-1134">Transmembrane beta strand</keyword>
<keyword evidence="7" id="KW-0998">Cell outer membrane</keyword>
<sequence length="411" mass="45687">MSPRFAGNFNQKTQMARLALLCAAVCAPAAFAADLPTLIRDAVSADPAVLEARASEDVAESRLNATRAQHWPVLGVQAGSNVVNPSKYYSTPFRGVTGRMNVYSAGAIDAAVERDGFRHEYQQFKTEETREQVAYNVASYYLQALAAKEQLDAQKLNLSRHEKIIGDLDIVVANDPGRRYELVQAQSRALQVRMSMVQFEKIMNLALSRLTRYTTQKPTLSNPVAADWEAALPPETLNRDHPGLQALRREAESVRRDQDHLAKSRWPRIDVEAGAGNHSYVRLVANWNFFDRSADYTVDSAAKQIIASERRGELAQRELAEQADTARADMAQSQLQIKAAEQQIGASTEVAKLYEMQFKVGRRSLIELVNAYAELSSVETSRVVAENAWRAAVVNYLHARAALADWAQAPR</sequence>
<keyword evidence="10" id="KW-1185">Reference proteome</keyword>
<feature type="chain" id="PRO_5036708751" evidence="8">
    <location>
        <begin position="33"/>
        <end position="411"/>
    </location>
</feature>
<organism evidence="9 10">
    <name type="scientific">Ottowia testudinis</name>
    <dbReference type="NCBI Taxonomy" id="2816950"/>
    <lineage>
        <taxon>Bacteria</taxon>
        <taxon>Pseudomonadati</taxon>
        <taxon>Pseudomonadota</taxon>
        <taxon>Betaproteobacteria</taxon>
        <taxon>Burkholderiales</taxon>
        <taxon>Comamonadaceae</taxon>
        <taxon>Ottowia</taxon>
    </lineage>
</organism>
<comment type="similarity">
    <text evidence="2">Belongs to the outer membrane factor (OMF) (TC 1.B.17) family.</text>
</comment>
<name>A0A975CKZ0_9BURK</name>
<dbReference type="GO" id="GO:0009279">
    <property type="term" value="C:cell outer membrane"/>
    <property type="evidence" value="ECO:0007669"/>
    <property type="project" value="UniProtKB-SubCell"/>
</dbReference>
<dbReference type="Gene3D" id="1.20.1600.10">
    <property type="entry name" value="Outer membrane efflux proteins (OEP)"/>
    <property type="match status" value="1"/>
</dbReference>
<dbReference type="Pfam" id="PF02321">
    <property type="entry name" value="OEP"/>
    <property type="match status" value="1"/>
</dbReference>
<reference evidence="9" key="1">
    <citation type="submission" date="2021-03" db="EMBL/GenBank/DDBJ databases">
        <title>Ottowia sp. 27C isolated from the cloaca of a Giant Asian pond turtle (Heosemys grandis).</title>
        <authorList>
            <person name="Spergser J."/>
            <person name="Busse H.-J."/>
        </authorList>
    </citation>
    <scope>NUCLEOTIDE SEQUENCE</scope>
    <source>
        <strain evidence="9">27C</strain>
    </source>
</reference>
<dbReference type="KEGG" id="otd:J1M35_00190"/>
<evidence type="ECO:0000256" key="7">
    <source>
        <dbReference type="ARBA" id="ARBA00023237"/>
    </source>
</evidence>
<dbReference type="PANTHER" id="PTHR30026:SF22">
    <property type="entry name" value="OUTER MEMBRANE EFFLUX PROTEIN"/>
    <property type="match status" value="1"/>
</dbReference>
<evidence type="ECO:0000256" key="4">
    <source>
        <dbReference type="ARBA" id="ARBA00022452"/>
    </source>
</evidence>
<protein>
    <submittedName>
        <fullName evidence="9">TolC family protein</fullName>
    </submittedName>
</protein>
<proteinExistence type="inferred from homology"/>
<evidence type="ECO:0000256" key="8">
    <source>
        <dbReference type="SAM" id="SignalP"/>
    </source>
</evidence>
<dbReference type="SUPFAM" id="SSF56954">
    <property type="entry name" value="Outer membrane efflux proteins (OEP)"/>
    <property type="match status" value="1"/>
</dbReference>
<evidence type="ECO:0000313" key="10">
    <source>
        <dbReference type="Proteomes" id="UP000663903"/>
    </source>
</evidence>
<keyword evidence="5" id="KW-0812">Transmembrane</keyword>
<evidence type="ECO:0000256" key="6">
    <source>
        <dbReference type="ARBA" id="ARBA00023136"/>
    </source>
</evidence>
<accession>A0A975CKZ0</accession>
<dbReference type="EMBL" id="CP071796">
    <property type="protein sequence ID" value="QTD45388.1"/>
    <property type="molecule type" value="Genomic_DNA"/>
</dbReference>
<dbReference type="Proteomes" id="UP000663903">
    <property type="component" value="Chromosome"/>
</dbReference>
<keyword evidence="3" id="KW-0813">Transport</keyword>
<dbReference type="GO" id="GO:0015288">
    <property type="term" value="F:porin activity"/>
    <property type="evidence" value="ECO:0007669"/>
    <property type="project" value="TreeGrafter"/>
</dbReference>
<gene>
    <name evidence="9" type="ORF">J1M35_00190</name>
</gene>
<dbReference type="InterPro" id="IPR051906">
    <property type="entry name" value="TolC-like"/>
</dbReference>
<comment type="subcellular location">
    <subcellularLocation>
        <location evidence="1">Cell outer membrane</location>
    </subcellularLocation>
</comment>
<dbReference type="AlphaFoldDB" id="A0A975CKZ0"/>
<feature type="signal peptide" evidence="8">
    <location>
        <begin position="1"/>
        <end position="32"/>
    </location>
</feature>
<evidence type="ECO:0000256" key="1">
    <source>
        <dbReference type="ARBA" id="ARBA00004442"/>
    </source>
</evidence>
<keyword evidence="6" id="KW-0472">Membrane</keyword>
<dbReference type="RefSeq" id="WP_208009137.1">
    <property type="nucleotide sequence ID" value="NZ_CP071796.1"/>
</dbReference>
<evidence type="ECO:0000313" key="9">
    <source>
        <dbReference type="EMBL" id="QTD45388.1"/>
    </source>
</evidence>
<evidence type="ECO:0000256" key="3">
    <source>
        <dbReference type="ARBA" id="ARBA00022448"/>
    </source>
</evidence>
<keyword evidence="8" id="KW-0732">Signal</keyword>
<evidence type="ECO:0000256" key="2">
    <source>
        <dbReference type="ARBA" id="ARBA00007613"/>
    </source>
</evidence>
<dbReference type="GO" id="GO:0015562">
    <property type="term" value="F:efflux transmembrane transporter activity"/>
    <property type="evidence" value="ECO:0007669"/>
    <property type="project" value="InterPro"/>
</dbReference>